<gene>
    <name evidence="2" type="ORF">L5515_016400</name>
</gene>
<sequence length="68" mass="8031">METGKKEKSEEKAKIKKKNIFQQLAEDSIKLGGIWNAQPSKANRDEKREDDTGSARNNKFYWNSNWWK</sequence>
<name>A0AAE9JNK0_CAEBR</name>
<feature type="compositionally biased region" description="Basic and acidic residues" evidence="1">
    <location>
        <begin position="42"/>
        <end position="53"/>
    </location>
</feature>
<keyword evidence="3" id="KW-1185">Reference proteome</keyword>
<protein>
    <submittedName>
        <fullName evidence="2">Uncharacterized protein</fullName>
    </submittedName>
</protein>
<dbReference type="AlphaFoldDB" id="A0AAE9JNK0"/>
<dbReference type="EMBL" id="CP092625">
    <property type="protein sequence ID" value="UMM39273.1"/>
    <property type="molecule type" value="Genomic_DNA"/>
</dbReference>
<feature type="compositionally biased region" description="Polar residues" evidence="1">
    <location>
        <begin position="54"/>
        <end position="68"/>
    </location>
</feature>
<reference evidence="2 3" key="1">
    <citation type="submission" date="2022-04" db="EMBL/GenBank/DDBJ databases">
        <title>Chromosome-level reference genomes for two strains of Caenorhabditis briggsae: an improved platform for comparative genomics.</title>
        <authorList>
            <person name="Stevens L."/>
            <person name="Andersen E."/>
        </authorList>
    </citation>
    <scope>NUCLEOTIDE SEQUENCE [LARGE SCALE GENOMIC DNA]</scope>
    <source>
        <strain evidence="2">VX34</strain>
        <tissue evidence="2">Whole-organism</tissue>
    </source>
</reference>
<organism evidence="2 3">
    <name type="scientific">Caenorhabditis briggsae</name>
    <dbReference type="NCBI Taxonomy" id="6238"/>
    <lineage>
        <taxon>Eukaryota</taxon>
        <taxon>Metazoa</taxon>
        <taxon>Ecdysozoa</taxon>
        <taxon>Nematoda</taxon>
        <taxon>Chromadorea</taxon>
        <taxon>Rhabditida</taxon>
        <taxon>Rhabditina</taxon>
        <taxon>Rhabditomorpha</taxon>
        <taxon>Rhabditoidea</taxon>
        <taxon>Rhabditidae</taxon>
        <taxon>Peloderinae</taxon>
        <taxon>Caenorhabditis</taxon>
    </lineage>
</organism>
<evidence type="ECO:0000313" key="2">
    <source>
        <dbReference type="EMBL" id="UMM39273.1"/>
    </source>
</evidence>
<evidence type="ECO:0000256" key="1">
    <source>
        <dbReference type="SAM" id="MobiDB-lite"/>
    </source>
</evidence>
<feature type="region of interest" description="Disordered" evidence="1">
    <location>
        <begin position="35"/>
        <end position="68"/>
    </location>
</feature>
<evidence type="ECO:0000313" key="3">
    <source>
        <dbReference type="Proteomes" id="UP000829354"/>
    </source>
</evidence>
<accession>A0AAE9JNK0</accession>
<dbReference type="Proteomes" id="UP000829354">
    <property type="component" value="Chromosome X"/>
</dbReference>
<proteinExistence type="predicted"/>